<organism evidence="2 3">
    <name type="scientific">Mytilus galloprovincialis</name>
    <name type="common">Mediterranean mussel</name>
    <dbReference type="NCBI Taxonomy" id="29158"/>
    <lineage>
        <taxon>Eukaryota</taxon>
        <taxon>Metazoa</taxon>
        <taxon>Spiralia</taxon>
        <taxon>Lophotrochozoa</taxon>
        <taxon>Mollusca</taxon>
        <taxon>Bivalvia</taxon>
        <taxon>Autobranchia</taxon>
        <taxon>Pteriomorphia</taxon>
        <taxon>Mytilida</taxon>
        <taxon>Mytiloidea</taxon>
        <taxon>Mytilidae</taxon>
        <taxon>Mytilinae</taxon>
        <taxon>Mytilus</taxon>
    </lineage>
</organism>
<feature type="compositionally biased region" description="Basic residues" evidence="1">
    <location>
        <begin position="794"/>
        <end position="858"/>
    </location>
</feature>
<feature type="compositionally biased region" description="Low complexity" evidence="1">
    <location>
        <begin position="743"/>
        <end position="753"/>
    </location>
</feature>
<dbReference type="Proteomes" id="UP000596742">
    <property type="component" value="Unassembled WGS sequence"/>
</dbReference>
<keyword evidence="3" id="KW-1185">Reference proteome</keyword>
<proteinExistence type="predicted"/>
<dbReference type="OrthoDB" id="6155048at2759"/>
<protein>
    <submittedName>
        <fullName evidence="2">Uncharacterized protein</fullName>
    </submittedName>
</protein>
<accession>A0A8B6HIR4</accession>
<evidence type="ECO:0000313" key="2">
    <source>
        <dbReference type="EMBL" id="VDI80544.1"/>
    </source>
</evidence>
<feature type="region of interest" description="Disordered" evidence="1">
    <location>
        <begin position="683"/>
        <end position="858"/>
    </location>
</feature>
<reference evidence="2" key="1">
    <citation type="submission" date="2018-11" db="EMBL/GenBank/DDBJ databases">
        <authorList>
            <person name="Alioto T."/>
            <person name="Alioto T."/>
        </authorList>
    </citation>
    <scope>NUCLEOTIDE SEQUENCE</scope>
</reference>
<evidence type="ECO:0000256" key="1">
    <source>
        <dbReference type="SAM" id="MobiDB-lite"/>
    </source>
</evidence>
<evidence type="ECO:0000313" key="3">
    <source>
        <dbReference type="Proteomes" id="UP000596742"/>
    </source>
</evidence>
<gene>
    <name evidence="2" type="ORF">MGAL_10B060540</name>
</gene>
<dbReference type="AlphaFoldDB" id="A0A8B6HIR4"/>
<dbReference type="EMBL" id="UYJE01010183">
    <property type="protein sequence ID" value="VDI80544.1"/>
    <property type="molecule type" value="Genomic_DNA"/>
</dbReference>
<sequence length="858" mass="100519">MHEFDWVYLRIGAGHYEMNLVKSFFELNWTPFLETLCEIMGFCTDSSKQFAKSCKDHHKSWRLLLIFHLSSLQELVLPYVRNCLSTRCPPTAKGFLTSGIEKYSYGNYQNFKYMLDQVCKFSQGIVNFRMATRRNNADLLKSSKYMTKELFHGRNHPKYQKIELYDTIQDRMMPDNVRELNDLYASITTSGNPSAGEDLDFVLEEKNKQLKAWIPKGMPTDIIWQTVCRNNRALEKIKNHSLSLFGIQSTKYVSRPLGIEDAITAYRTCLRRSNYLDKEKDHTSISGMALDEGLVNFVHEATKKRIVMLRTEFLGEIFEEQSTFKHPFPITPSEREKLQSFGNMTIKQIQKEIHKMLNKIPDPFQFDYHNYIYEQEVETKGKTKLLNFLEELKRVMETLDTEFEDQISYRSEAEREVEASKSSQQKQHPYRYKTKKPGVKVSYIDKSDERKHKRTALAAAKSRAGSKLKQIALKLEKEQIFDPVDTLFIISRRGSDHIQKCFGYGSLYNKFIKGDKLTAYPPFENRIKPTMPVIKKEKVASFLTPGKGAYSFAQGSGQSISEAQIKQLKNIHIAVNEDDISIEQPNEVTKRRGELKRLSSERSKTRAAGAEAVVEEEVEEEVENLTIPKRKTAKVLVYEDENDMEVPDSREMSPVIVLEDVVLNSSLLREAFVLMENMDFSVDPTAKEPTETPEQPEETSDQQTEAQEQPEETQKQQIEAQEQPEETQKQQTEAQEQPEETQEQQIEAQVQRTQNKRKHKTTRKQEQQRKTQEQPKETQEQPEETQKKPEKQQLKHKNNQRKHKNIKLKHKYNQRKHKNNQRKHKNNQRKHKNNKLKHKNNQRKHRNKLKHQNNQRTF</sequence>
<feature type="compositionally biased region" description="Basic and acidic residues" evidence="1">
    <location>
        <begin position="763"/>
        <end position="793"/>
    </location>
</feature>
<comment type="caution">
    <text evidence="2">The sequence shown here is derived from an EMBL/GenBank/DDBJ whole genome shotgun (WGS) entry which is preliminary data.</text>
</comment>
<name>A0A8B6HIR4_MYTGA</name>